<dbReference type="EMBL" id="QAOQ01000002">
    <property type="protein sequence ID" value="PTQ99730.1"/>
    <property type="molecule type" value="Genomic_DNA"/>
</dbReference>
<dbReference type="RefSeq" id="WP_146166493.1">
    <property type="nucleotide sequence ID" value="NZ_CP160205.1"/>
</dbReference>
<protein>
    <submittedName>
        <fullName evidence="1">Uncharacterized protein</fullName>
    </submittedName>
</protein>
<sequence length="185" mass="21179">MSLEYYMPLGFGLTSKDVRHYYDQYSPLDNHELVIRPILYNSENAYVYELNTDSELYLNNSNILIKDKGKFKFDTSKECIKGHEYLWNAQRRTRGSIVIVCDANRIDLRSIFAGCFWVGIAGTPNTGQTLTATKLCKKEANNGKLAFCFSATNGLETMLLYVAEPLRSTILKDSLNHLPDFINRR</sequence>
<dbReference type="Proteomes" id="UP000244168">
    <property type="component" value="Unassembled WGS sequence"/>
</dbReference>
<proteinExistence type="predicted"/>
<evidence type="ECO:0000313" key="1">
    <source>
        <dbReference type="EMBL" id="PTQ99730.1"/>
    </source>
</evidence>
<gene>
    <name evidence="1" type="ORF">C8P68_102560</name>
</gene>
<evidence type="ECO:0000313" key="2">
    <source>
        <dbReference type="Proteomes" id="UP000244168"/>
    </source>
</evidence>
<comment type="caution">
    <text evidence="1">The sequence shown here is derived from an EMBL/GenBank/DDBJ whole genome shotgun (WGS) entry which is preliminary data.</text>
</comment>
<dbReference type="AlphaFoldDB" id="A0A2T5JD83"/>
<dbReference type="OrthoDB" id="2987733at2"/>
<reference evidence="1 2" key="1">
    <citation type="submission" date="2018-04" db="EMBL/GenBank/DDBJ databases">
        <title>Genomic Encyclopedia of Archaeal and Bacterial Type Strains, Phase II (KMG-II): from individual species to whole genera.</title>
        <authorList>
            <person name="Goeker M."/>
        </authorList>
    </citation>
    <scope>NUCLEOTIDE SEQUENCE [LARGE SCALE GENOMIC DNA]</scope>
    <source>
        <strain evidence="1 2">DSM 26809</strain>
    </source>
</reference>
<organism evidence="1 2">
    <name type="scientific">Mucilaginibacter yixingensis</name>
    <dbReference type="NCBI Taxonomy" id="1295612"/>
    <lineage>
        <taxon>Bacteria</taxon>
        <taxon>Pseudomonadati</taxon>
        <taxon>Bacteroidota</taxon>
        <taxon>Sphingobacteriia</taxon>
        <taxon>Sphingobacteriales</taxon>
        <taxon>Sphingobacteriaceae</taxon>
        <taxon>Mucilaginibacter</taxon>
    </lineage>
</organism>
<name>A0A2T5JD83_9SPHI</name>
<accession>A0A2T5JD83</accession>
<keyword evidence="2" id="KW-1185">Reference proteome</keyword>